<comment type="function">
    <text evidence="1">Broad specificity carboxypetidase that releases amino acids sequentially from the C-terminus, including neutral, aromatic, polar and basic residues.</text>
</comment>
<reference evidence="3" key="1">
    <citation type="journal article" date="2019" name="Int. J. Syst. Evol. Microbiol.">
        <title>The Global Catalogue of Microorganisms (GCM) 10K type strain sequencing project: providing services to taxonomists for standard genome sequencing and annotation.</title>
        <authorList>
            <consortium name="The Broad Institute Genomics Platform"/>
            <consortium name="The Broad Institute Genome Sequencing Center for Infectious Disease"/>
            <person name="Wu L."/>
            <person name="Ma J."/>
        </authorList>
    </citation>
    <scope>NUCLEOTIDE SEQUENCE [LARGE SCALE GENOMIC DNA]</scope>
    <source>
        <strain evidence="3">JCM 17024</strain>
    </source>
</reference>
<dbReference type="PRINTS" id="PR00998">
    <property type="entry name" value="CRBOXYPTASET"/>
</dbReference>
<keyword evidence="1 2" id="KW-0121">Carboxypeptidase</keyword>
<dbReference type="Proteomes" id="UP001501591">
    <property type="component" value="Unassembled WGS sequence"/>
</dbReference>
<dbReference type="PROSITE" id="PS52034">
    <property type="entry name" value="PEPTIDASE_M32"/>
    <property type="match status" value="1"/>
</dbReference>
<keyword evidence="3" id="KW-1185">Reference proteome</keyword>
<keyword evidence="1" id="KW-0482">Metalloprotease</keyword>
<keyword evidence="1" id="KW-0479">Metal-binding</keyword>
<dbReference type="Pfam" id="PF02074">
    <property type="entry name" value="Peptidase_M32"/>
    <property type="match status" value="1"/>
</dbReference>
<dbReference type="EC" id="3.4.17.19" evidence="1"/>
<dbReference type="PANTHER" id="PTHR34217">
    <property type="entry name" value="METAL-DEPENDENT CARBOXYPEPTIDASE"/>
    <property type="match status" value="1"/>
</dbReference>
<sequence length="479" mass="53459">MTESLKQYLSELEALKNIAERMWLDQQSYMPPAALPERARQAGILQNLIQERLVSDELGALLDAASGDEPWLGVVREDREQALRLSSGIWRRFLEVGAEAFSVWEQARQDEDWATFEPWLARMVEIDKEYAETVGYDVHPMDALLSVYAAGPTHAEISGVLNDMRDFLIEARKARPVEDYVEEEGPAEEHLLFAIAHDIGELIGFDFDRGGIAFSPHGYTSSAGANDVRITFRSDVPLFEAVSTMVHEYGHALYGQGVARELWDTPAGHGSMPYLQESQAKFWENIVGRRADFAERIGEILERRLGRRSAAEWASMYHRSQTRAASSPIRIATDEISFNLHILLRFEIEEGLLNGSISVADVPTVWNAKSEEYLGIIPANIREGALQDPHWTRRMFGLFTAYVIGNVASAQLAQAMEDQGVSISDAIAGGDFSAVLGWLREHVHGPGRTTSVQEILLAATGSPLNAAPYRKHLTDRYMS</sequence>
<dbReference type="RefSeq" id="WP_344818523.1">
    <property type="nucleotide sequence ID" value="NZ_BAABCP010000001.1"/>
</dbReference>
<name>A0ABP7N4D8_9MICO</name>
<dbReference type="PIRSF" id="PIRSF006615">
    <property type="entry name" value="Zn_crbxpep_Taq"/>
    <property type="match status" value="1"/>
</dbReference>
<evidence type="ECO:0000256" key="1">
    <source>
        <dbReference type="PIRNR" id="PIRNR006615"/>
    </source>
</evidence>
<proteinExistence type="inferred from homology"/>
<dbReference type="EMBL" id="BAABCP010000001">
    <property type="protein sequence ID" value="GAA3934308.1"/>
    <property type="molecule type" value="Genomic_DNA"/>
</dbReference>
<dbReference type="PANTHER" id="PTHR34217:SF1">
    <property type="entry name" value="CARBOXYPEPTIDASE 1"/>
    <property type="match status" value="1"/>
</dbReference>
<accession>A0ABP7N4D8</accession>
<evidence type="ECO:0000313" key="2">
    <source>
        <dbReference type="EMBL" id="GAA3934308.1"/>
    </source>
</evidence>
<comment type="catalytic activity">
    <reaction evidence="1">
        <text>Release of a C-terminal amino acid with broad specificity, except for -Pro.</text>
        <dbReference type="EC" id="3.4.17.19"/>
    </reaction>
</comment>
<protein>
    <recommendedName>
        <fullName evidence="1">Metal-dependent carboxypeptidase</fullName>
        <ecNumber evidence="1">3.4.17.19</ecNumber>
    </recommendedName>
</protein>
<dbReference type="InterPro" id="IPR001333">
    <property type="entry name" value="Peptidase_M32_Taq"/>
</dbReference>
<comment type="similarity">
    <text evidence="1">Belongs to the peptidase M32 family.</text>
</comment>
<evidence type="ECO:0000313" key="3">
    <source>
        <dbReference type="Proteomes" id="UP001501591"/>
    </source>
</evidence>
<keyword evidence="1" id="KW-0645">Protease</keyword>
<dbReference type="SUPFAM" id="SSF55486">
    <property type="entry name" value="Metalloproteases ('zincins'), catalytic domain"/>
    <property type="match status" value="1"/>
</dbReference>
<dbReference type="GO" id="GO:0004180">
    <property type="term" value="F:carboxypeptidase activity"/>
    <property type="evidence" value="ECO:0007669"/>
    <property type="project" value="UniProtKB-KW"/>
</dbReference>
<comment type="caution">
    <text evidence="2">The sequence shown here is derived from an EMBL/GenBank/DDBJ whole genome shotgun (WGS) entry which is preliminary data.</text>
</comment>
<organism evidence="2 3">
    <name type="scientific">Microbacterium soli</name>
    <dbReference type="NCBI Taxonomy" id="446075"/>
    <lineage>
        <taxon>Bacteria</taxon>
        <taxon>Bacillati</taxon>
        <taxon>Actinomycetota</taxon>
        <taxon>Actinomycetes</taxon>
        <taxon>Micrococcales</taxon>
        <taxon>Microbacteriaceae</taxon>
        <taxon>Microbacterium</taxon>
    </lineage>
</organism>
<keyword evidence="1" id="KW-0378">Hydrolase</keyword>
<gene>
    <name evidence="2" type="ORF">GCM10022383_10970</name>
</gene>
<dbReference type="Gene3D" id="1.10.1370.30">
    <property type="match status" value="1"/>
</dbReference>